<keyword evidence="1" id="KW-0732">Signal</keyword>
<dbReference type="GO" id="GO:0008168">
    <property type="term" value="F:methyltransferase activity"/>
    <property type="evidence" value="ECO:0007669"/>
    <property type="project" value="UniProtKB-KW"/>
</dbReference>
<keyword evidence="2" id="KW-0489">Methyltransferase</keyword>
<dbReference type="PIRSF" id="PIRSF031679">
    <property type="entry name" value="Mtase_Alr7345_prd"/>
    <property type="match status" value="1"/>
</dbReference>
<dbReference type="Gene3D" id="3.40.50.150">
    <property type="entry name" value="Vaccinia Virus protein VP39"/>
    <property type="match status" value="1"/>
</dbReference>
<keyword evidence="3" id="KW-1185">Reference proteome</keyword>
<dbReference type="RefSeq" id="WP_189480256.1">
    <property type="nucleotide sequence ID" value="NZ_BMYR01000002.1"/>
</dbReference>
<dbReference type="Proteomes" id="UP000634667">
    <property type="component" value="Unassembled WGS sequence"/>
</dbReference>
<dbReference type="SUPFAM" id="SSF53335">
    <property type="entry name" value="S-adenosyl-L-methionine-dependent methyltransferases"/>
    <property type="match status" value="1"/>
</dbReference>
<dbReference type="EMBL" id="BMYR01000002">
    <property type="protein sequence ID" value="GGW52314.1"/>
    <property type="molecule type" value="Genomic_DNA"/>
</dbReference>
<protein>
    <submittedName>
        <fullName evidence="2">Methyltransferase</fullName>
    </submittedName>
</protein>
<evidence type="ECO:0000313" key="3">
    <source>
        <dbReference type="Proteomes" id="UP000634667"/>
    </source>
</evidence>
<gene>
    <name evidence="2" type="ORF">GCM10008111_05410</name>
</gene>
<feature type="signal peptide" evidence="1">
    <location>
        <begin position="1"/>
        <end position="26"/>
    </location>
</feature>
<reference evidence="3" key="1">
    <citation type="journal article" date="2019" name="Int. J. Syst. Evol. Microbiol.">
        <title>The Global Catalogue of Microorganisms (GCM) 10K type strain sequencing project: providing services to taxonomists for standard genome sequencing and annotation.</title>
        <authorList>
            <consortium name="The Broad Institute Genomics Platform"/>
            <consortium name="The Broad Institute Genome Sequencing Center for Infectious Disease"/>
            <person name="Wu L."/>
            <person name="Ma J."/>
        </authorList>
    </citation>
    <scope>NUCLEOTIDE SEQUENCE [LARGE SCALE GENOMIC DNA]</scope>
    <source>
        <strain evidence="3">KCTC 23723</strain>
    </source>
</reference>
<evidence type="ECO:0000256" key="1">
    <source>
        <dbReference type="SAM" id="SignalP"/>
    </source>
</evidence>
<accession>A0ABQ2WI53</accession>
<dbReference type="GO" id="GO:0032259">
    <property type="term" value="P:methylation"/>
    <property type="evidence" value="ECO:0007669"/>
    <property type="project" value="UniProtKB-KW"/>
</dbReference>
<dbReference type="InterPro" id="IPR016980">
    <property type="entry name" value="S-AdoMet-dep_MeTrfase_Alr7345"/>
</dbReference>
<feature type="chain" id="PRO_5047400024" evidence="1">
    <location>
        <begin position="27"/>
        <end position="275"/>
    </location>
</feature>
<comment type="caution">
    <text evidence="2">The sequence shown here is derived from an EMBL/GenBank/DDBJ whole genome shotgun (WGS) entry which is preliminary data.</text>
</comment>
<organism evidence="2 3">
    <name type="scientific">Alishewanella tabrizica</name>
    <dbReference type="NCBI Taxonomy" id="671278"/>
    <lineage>
        <taxon>Bacteria</taxon>
        <taxon>Pseudomonadati</taxon>
        <taxon>Pseudomonadota</taxon>
        <taxon>Gammaproteobacteria</taxon>
        <taxon>Alteromonadales</taxon>
        <taxon>Alteromonadaceae</taxon>
        <taxon>Alishewanella</taxon>
    </lineage>
</organism>
<dbReference type="InterPro" id="IPR029063">
    <property type="entry name" value="SAM-dependent_MTases_sf"/>
</dbReference>
<keyword evidence="2" id="KW-0808">Transferase</keyword>
<evidence type="ECO:0000313" key="2">
    <source>
        <dbReference type="EMBL" id="GGW52314.1"/>
    </source>
</evidence>
<name>A0ABQ2WI53_9ALTE</name>
<sequence>MFRLSRIVTLTALLSSAAMFSNALLASTPALEQAVNSPHRTAEFTKRDQYRNPAATLHFFEVTPQSTVVEVSPGAGWYTEILAPLLADQGKYYAAHFPANASGYGQRSRAAFLEKLAADPRYAKVQVTEFAPTPGVTIAPAGSADVVLTFRNLHNWYIAGGEDAMLTAFTHFYTALKPGGVLGVVEHRLPEAQSNTEWTRSGYMPQSLAVSLAEKAGFVLDSTSEINANPKDTADHPSGVWTLPPSLRLGDVDREKYLAIGESDRMTLKFRKPLN</sequence>
<proteinExistence type="predicted"/>